<keyword evidence="3" id="KW-0963">Cytoplasm</keyword>
<dbReference type="GO" id="GO:0005737">
    <property type="term" value="C:cytoplasm"/>
    <property type="evidence" value="ECO:0007669"/>
    <property type="project" value="UniProtKB-SubCell"/>
</dbReference>
<comment type="subcellular location">
    <subcellularLocation>
        <location evidence="3">Cytoplasm</location>
    </subcellularLocation>
</comment>
<dbReference type="PANTHER" id="PTHR43213:SF5">
    <property type="entry name" value="BIFUNCTIONAL DTTP_UTP PYROPHOSPHATASE_METHYLTRANSFERASE PROTEIN-RELATED"/>
    <property type="match status" value="1"/>
</dbReference>
<comment type="similarity">
    <text evidence="3">Belongs to the Maf family.</text>
</comment>
<keyword evidence="3" id="KW-0546">Nucleotide metabolism</keyword>
<sequence>MTTVVLGSASPSRLQILRSGGIEPFVLVSTADENELKHQLPAGPTLVEQLAAAKAADVAHQLCISHPTLAADALVIGCDSMLLTATGELVGKPLTVERTIAHWQQVRGTSAELLTGHTVIRLTDGAEATASAVTRTVVHFSTPTDDDIRRYAESGEPLYCAGAFTLEALGGWFIDAIEGDPSNVIGLSLPTLRRLAAQVGLNATSLWNTVTSPSAEEK</sequence>
<reference evidence="4 5" key="1">
    <citation type="submission" date="2019-04" db="EMBL/GenBank/DDBJ databases">
        <authorList>
            <person name="Seth-Smith MB H."/>
            <person name="Seth-Smith H."/>
        </authorList>
    </citation>
    <scope>NUCLEOTIDE SEQUENCE [LARGE SCALE GENOMIC DNA]</scope>
    <source>
        <strain evidence="4">USB-603019</strain>
    </source>
</reference>
<evidence type="ECO:0000256" key="1">
    <source>
        <dbReference type="ARBA" id="ARBA00001968"/>
    </source>
</evidence>
<dbReference type="Gene3D" id="3.90.950.10">
    <property type="match status" value="1"/>
</dbReference>
<gene>
    <name evidence="4" type="ORF">LC603019_01261</name>
</gene>
<dbReference type="RefSeq" id="WP_096334773.1">
    <property type="nucleotide sequence ID" value="NZ_CAJPTR010000005.1"/>
</dbReference>
<comment type="catalytic activity">
    <reaction evidence="3">
        <text>a ribonucleoside 5'-triphosphate + H2O = a ribonucleoside 5'-phosphate + diphosphate + H(+)</text>
        <dbReference type="Rhea" id="RHEA:23996"/>
        <dbReference type="ChEBI" id="CHEBI:15377"/>
        <dbReference type="ChEBI" id="CHEBI:15378"/>
        <dbReference type="ChEBI" id="CHEBI:33019"/>
        <dbReference type="ChEBI" id="CHEBI:58043"/>
        <dbReference type="ChEBI" id="CHEBI:61557"/>
        <dbReference type="EC" id="3.6.1.9"/>
    </reaction>
</comment>
<dbReference type="EC" id="3.6.1.9" evidence="3"/>
<organism evidence="4 5">
    <name type="scientific">Lawsonella clevelandensis</name>
    <dbReference type="NCBI Taxonomy" id="1528099"/>
    <lineage>
        <taxon>Bacteria</taxon>
        <taxon>Bacillati</taxon>
        <taxon>Actinomycetota</taxon>
        <taxon>Actinomycetes</taxon>
        <taxon>Mycobacteriales</taxon>
        <taxon>Lawsonellaceae</taxon>
        <taxon>Lawsonella</taxon>
    </lineage>
</organism>
<evidence type="ECO:0000313" key="4">
    <source>
        <dbReference type="EMBL" id="VHO01258.1"/>
    </source>
</evidence>
<evidence type="ECO:0000313" key="5">
    <source>
        <dbReference type="Proteomes" id="UP000324288"/>
    </source>
</evidence>
<dbReference type="Proteomes" id="UP000324288">
    <property type="component" value="Chromosome"/>
</dbReference>
<dbReference type="InterPro" id="IPR003697">
    <property type="entry name" value="Maf-like"/>
</dbReference>
<dbReference type="PIRSF" id="PIRSF006305">
    <property type="entry name" value="Maf"/>
    <property type="match status" value="1"/>
</dbReference>
<dbReference type="EMBL" id="LR584267">
    <property type="protein sequence ID" value="VHO01258.1"/>
    <property type="molecule type" value="Genomic_DNA"/>
</dbReference>
<dbReference type="GeneID" id="84895164"/>
<feature type="active site" description="Proton acceptor" evidence="3">
    <location>
        <position position="79"/>
    </location>
</feature>
<dbReference type="Pfam" id="PF02545">
    <property type="entry name" value="Maf"/>
    <property type="match status" value="1"/>
</dbReference>
<keyword evidence="2 3" id="KW-0378">Hydrolase</keyword>
<dbReference type="SUPFAM" id="SSF52972">
    <property type="entry name" value="ITPase-like"/>
    <property type="match status" value="1"/>
</dbReference>
<dbReference type="GO" id="GO:0047429">
    <property type="term" value="F:nucleoside triphosphate diphosphatase activity"/>
    <property type="evidence" value="ECO:0007669"/>
    <property type="project" value="UniProtKB-EC"/>
</dbReference>
<protein>
    <recommendedName>
        <fullName evidence="3">Nucleoside triphosphate pyrophosphatase</fullName>
        <ecNumber evidence="3">3.6.1.9</ecNumber>
    </recommendedName>
    <alternativeName>
        <fullName evidence="3">Nucleotide pyrophosphatase</fullName>
        <shortName evidence="3">Nucleotide PPase</shortName>
    </alternativeName>
</protein>
<dbReference type="AlphaFoldDB" id="A0A5E3ZY33"/>
<comment type="function">
    <text evidence="3">Nucleoside triphosphate pyrophosphatase. May have a dual role in cell division arrest and in preventing the incorporation of modified nucleotides into cellular nucleic acids.</text>
</comment>
<keyword evidence="5" id="KW-1185">Reference proteome</keyword>
<dbReference type="NCBIfam" id="TIGR00172">
    <property type="entry name" value="maf"/>
    <property type="match status" value="1"/>
</dbReference>
<comment type="caution">
    <text evidence="3">Lacks conserved residue(s) required for the propagation of feature annotation.</text>
</comment>
<name>A0A5E3ZY33_9ACTN</name>
<proteinExistence type="inferred from homology"/>
<accession>A0A5E3ZY33</accession>
<evidence type="ECO:0000256" key="2">
    <source>
        <dbReference type="ARBA" id="ARBA00022801"/>
    </source>
</evidence>
<dbReference type="OrthoDB" id="3527985at2"/>
<dbReference type="PANTHER" id="PTHR43213">
    <property type="entry name" value="BIFUNCTIONAL DTTP/UTP PYROPHOSPHATASE/METHYLTRANSFERASE PROTEIN-RELATED"/>
    <property type="match status" value="1"/>
</dbReference>
<dbReference type="HAMAP" id="MF_00528">
    <property type="entry name" value="Maf"/>
    <property type="match status" value="1"/>
</dbReference>
<comment type="catalytic activity">
    <reaction evidence="3">
        <text>a 2'-deoxyribonucleoside 5'-triphosphate + H2O = a 2'-deoxyribonucleoside 5'-phosphate + diphosphate + H(+)</text>
        <dbReference type="Rhea" id="RHEA:44644"/>
        <dbReference type="ChEBI" id="CHEBI:15377"/>
        <dbReference type="ChEBI" id="CHEBI:15378"/>
        <dbReference type="ChEBI" id="CHEBI:33019"/>
        <dbReference type="ChEBI" id="CHEBI:61560"/>
        <dbReference type="ChEBI" id="CHEBI:65317"/>
        <dbReference type="EC" id="3.6.1.9"/>
    </reaction>
</comment>
<dbReference type="CDD" id="cd00555">
    <property type="entry name" value="Maf"/>
    <property type="match status" value="1"/>
</dbReference>
<evidence type="ECO:0000256" key="3">
    <source>
        <dbReference type="HAMAP-Rule" id="MF_00528"/>
    </source>
</evidence>
<dbReference type="GO" id="GO:0009117">
    <property type="term" value="P:nucleotide metabolic process"/>
    <property type="evidence" value="ECO:0007669"/>
    <property type="project" value="UniProtKB-KW"/>
</dbReference>
<comment type="cofactor">
    <cofactor evidence="1 3">
        <name>a divalent metal cation</name>
        <dbReference type="ChEBI" id="CHEBI:60240"/>
    </cofactor>
</comment>
<dbReference type="InterPro" id="IPR029001">
    <property type="entry name" value="ITPase-like_fam"/>
</dbReference>